<gene>
    <name evidence="2" type="ORF">Drose_03530</name>
</gene>
<organism evidence="2 3">
    <name type="scientific">Dactylosporangium roseum</name>
    <dbReference type="NCBI Taxonomy" id="47989"/>
    <lineage>
        <taxon>Bacteria</taxon>
        <taxon>Bacillati</taxon>
        <taxon>Actinomycetota</taxon>
        <taxon>Actinomycetes</taxon>
        <taxon>Micromonosporales</taxon>
        <taxon>Micromonosporaceae</taxon>
        <taxon>Dactylosporangium</taxon>
    </lineage>
</organism>
<dbReference type="EMBL" id="CP073721">
    <property type="protein sequence ID" value="UWZ37369.1"/>
    <property type="molecule type" value="Genomic_DNA"/>
</dbReference>
<evidence type="ECO:0000256" key="1">
    <source>
        <dbReference type="SAM" id="MobiDB-lite"/>
    </source>
</evidence>
<name>A0ABY5Z6S9_9ACTN</name>
<evidence type="ECO:0000313" key="3">
    <source>
        <dbReference type="Proteomes" id="UP001058271"/>
    </source>
</evidence>
<evidence type="ECO:0000313" key="2">
    <source>
        <dbReference type="EMBL" id="UWZ37369.1"/>
    </source>
</evidence>
<feature type="compositionally biased region" description="Pro residues" evidence="1">
    <location>
        <begin position="1"/>
        <end position="15"/>
    </location>
</feature>
<protein>
    <submittedName>
        <fullName evidence="2">Uncharacterized protein</fullName>
    </submittedName>
</protein>
<feature type="region of interest" description="Disordered" evidence="1">
    <location>
        <begin position="1"/>
        <end position="61"/>
    </location>
</feature>
<proteinExistence type="predicted"/>
<dbReference type="Proteomes" id="UP001058271">
    <property type="component" value="Chromosome"/>
</dbReference>
<keyword evidence="3" id="KW-1185">Reference proteome</keyword>
<feature type="compositionally biased region" description="Low complexity" evidence="1">
    <location>
        <begin position="33"/>
        <end position="49"/>
    </location>
</feature>
<reference evidence="2" key="1">
    <citation type="submission" date="2021-04" db="EMBL/GenBank/DDBJ databases">
        <title>Biosynthetic gene clusters of Dactylosporangioum roseum.</title>
        <authorList>
            <person name="Hartkoorn R.C."/>
            <person name="Beaudoing E."/>
            <person name="Hot D."/>
            <person name="Moureu S."/>
        </authorList>
    </citation>
    <scope>NUCLEOTIDE SEQUENCE</scope>
    <source>
        <strain evidence="2">NRRL B-16295</strain>
    </source>
</reference>
<accession>A0ABY5Z6S9</accession>
<dbReference type="RefSeq" id="WP_260726726.1">
    <property type="nucleotide sequence ID" value="NZ_BAAABS010000079.1"/>
</dbReference>
<sequence length="216" mass="22206">MPSKPAPSPATPKPRTPCSATSAPADPAGHGSPVGPAAGDATAAASAVSQPMPTGTGGATARSAMRIDLPLRRWEWDLLVRLPRSVLLAACAGRADVDAVAGVEAIAAGQRSRAVLVRGVVAAIFAEQLTDNDLAPEASDQAAVLADCAFATGLLTERLGADVALAYGEWLMDIAASVGRIAWYPDVVRLGGSTVPLAERRFVNEIGHELARALRR</sequence>